<evidence type="ECO:0000256" key="1">
    <source>
        <dbReference type="ARBA" id="ARBA00008210"/>
    </source>
</evidence>
<evidence type="ECO:0000313" key="4">
    <source>
        <dbReference type="EMBL" id="KAF7847208.1"/>
    </source>
</evidence>
<dbReference type="AlphaFoldDB" id="A0A8T0CHQ9"/>
<dbReference type="PANTHER" id="PTHR33091:SF94">
    <property type="entry name" value="PROTEASE INHIBITOR PROTEIN"/>
    <property type="match status" value="1"/>
</dbReference>
<comment type="similarity">
    <text evidence="1">Belongs to the protease inhibitor I13 (potato type I serine protease inhibitor) family.</text>
</comment>
<dbReference type="Gramene" id="rna-gnl|WGS:JABURB|Cocit.L3228.1">
    <property type="protein sequence ID" value="cds-KAF7847208.1"/>
    <property type="gene ID" value="gene-BT93_L3228"/>
</dbReference>
<dbReference type="InterPro" id="IPR036354">
    <property type="entry name" value="Prot_inh_pot1_sf"/>
</dbReference>
<keyword evidence="3" id="KW-0722">Serine protease inhibitor</keyword>
<organism evidence="4 5">
    <name type="scientific">Corymbia citriodora subsp. variegata</name>
    <dbReference type="NCBI Taxonomy" id="360336"/>
    <lineage>
        <taxon>Eukaryota</taxon>
        <taxon>Viridiplantae</taxon>
        <taxon>Streptophyta</taxon>
        <taxon>Embryophyta</taxon>
        <taxon>Tracheophyta</taxon>
        <taxon>Spermatophyta</taxon>
        <taxon>Magnoliopsida</taxon>
        <taxon>eudicotyledons</taxon>
        <taxon>Gunneridae</taxon>
        <taxon>Pentapetalae</taxon>
        <taxon>rosids</taxon>
        <taxon>malvids</taxon>
        <taxon>Myrtales</taxon>
        <taxon>Myrtaceae</taxon>
        <taxon>Myrtoideae</taxon>
        <taxon>Eucalypteae</taxon>
        <taxon>Corymbia</taxon>
    </lineage>
</organism>
<dbReference type="SUPFAM" id="SSF54654">
    <property type="entry name" value="CI-2 family of serine protease inhibitors"/>
    <property type="match status" value="1"/>
</dbReference>
<name>A0A8T0CHQ9_CORYI</name>
<evidence type="ECO:0000256" key="2">
    <source>
        <dbReference type="ARBA" id="ARBA00022690"/>
    </source>
</evidence>
<keyword evidence="5" id="KW-1185">Reference proteome</keyword>
<reference evidence="4" key="1">
    <citation type="submission" date="2020-05" db="EMBL/GenBank/DDBJ databases">
        <title>WGS assembly of Corymbia citriodora subspecies variegata.</title>
        <authorList>
            <person name="Barry K."/>
            <person name="Hundley H."/>
            <person name="Shu S."/>
            <person name="Jenkins J."/>
            <person name="Grimwood J."/>
            <person name="Baten A."/>
        </authorList>
    </citation>
    <scope>NUCLEOTIDE SEQUENCE</scope>
    <source>
        <strain evidence="4">CV2-018</strain>
    </source>
</reference>
<accession>A0A8T0CHQ9</accession>
<protein>
    <submittedName>
        <fullName evidence="4">Uncharacterized protein</fullName>
    </submittedName>
</protein>
<dbReference type="PANTHER" id="PTHR33091">
    <property type="entry name" value="PROTEIN, PUTATIVE, EXPRESSED-RELATED"/>
    <property type="match status" value="1"/>
</dbReference>
<comment type="caution">
    <text evidence="4">The sequence shown here is derived from an EMBL/GenBank/DDBJ whole genome shotgun (WGS) entry which is preliminary data.</text>
</comment>
<dbReference type="PROSITE" id="PS00285">
    <property type="entry name" value="POTATO_INHIBITOR"/>
    <property type="match status" value="1"/>
</dbReference>
<dbReference type="InterPro" id="IPR000864">
    <property type="entry name" value="Prot_inh_pot1"/>
</dbReference>
<dbReference type="Gene3D" id="3.30.10.10">
    <property type="entry name" value="Trypsin Inhibitor V, subunit A"/>
    <property type="match status" value="1"/>
</dbReference>
<proteinExistence type="inferred from homology"/>
<dbReference type="Proteomes" id="UP000806378">
    <property type="component" value="Unassembled WGS sequence"/>
</dbReference>
<keyword evidence="2" id="KW-0646">Protease inhibitor</keyword>
<evidence type="ECO:0000256" key="3">
    <source>
        <dbReference type="ARBA" id="ARBA00022900"/>
    </source>
</evidence>
<gene>
    <name evidence="4" type="ORF">BT93_L3228</name>
</gene>
<evidence type="ECO:0000313" key="5">
    <source>
        <dbReference type="Proteomes" id="UP000806378"/>
    </source>
</evidence>
<sequence>MGDDVRVPYPPCAYKPNCKAAECCYLGILPNPFRWPQLVGQSGWQAKAVIEKDNPYVTVIFTVVKQEQTDFCCNRVYVWVDLFGSVLEIPTVG</sequence>
<dbReference type="GO" id="GO:0009611">
    <property type="term" value="P:response to wounding"/>
    <property type="evidence" value="ECO:0007669"/>
    <property type="project" value="InterPro"/>
</dbReference>
<dbReference type="OrthoDB" id="10013825at2759"/>
<dbReference type="EMBL" id="MU091111">
    <property type="protein sequence ID" value="KAF7847208.1"/>
    <property type="molecule type" value="Genomic_DNA"/>
</dbReference>
<dbReference type="Pfam" id="PF00280">
    <property type="entry name" value="potato_inhibit"/>
    <property type="match status" value="1"/>
</dbReference>
<dbReference type="GO" id="GO:0004867">
    <property type="term" value="F:serine-type endopeptidase inhibitor activity"/>
    <property type="evidence" value="ECO:0007669"/>
    <property type="project" value="UniProtKB-KW"/>
</dbReference>